<gene>
    <name evidence="2" type="ORF">I79_021962</name>
</gene>
<evidence type="ECO:0000256" key="1">
    <source>
        <dbReference type="SAM" id="MobiDB-lite"/>
    </source>
</evidence>
<organism evidence="2 3">
    <name type="scientific">Cricetulus griseus</name>
    <name type="common">Chinese hamster</name>
    <name type="synonym">Cricetulus barabensis griseus</name>
    <dbReference type="NCBI Taxonomy" id="10029"/>
    <lineage>
        <taxon>Eukaryota</taxon>
        <taxon>Metazoa</taxon>
        <taxon>Chordata</taxon>
        <taxon>Craniata</taxon>
        <taxon>Vertebrata</taxon>
        <taxon>Euteleostomi</taxon>
        <taxon>Mammalia</taxon>
        <taxon>Eutheria</taxon>
        <taxon>Euarchontoglires</taxon>
        <taxon>Glires</taxon>
        <taxon>Rodentia</taxon>
        <taxon>Myomorpha</taxon>
        <taxon>Muroidea</taxon>
        <taxon>Cricetidae</taxon>
        <taxon>Cricetinae</taxon>
        <taxon>Cricetulus</taxon>
    </lineage>
</organism>
<dbReference type="InParanoid" id="G3IE20"/>
<dbReference type="EMBL" id="JH002129">
    <property type="protein sequence ID" value="EGW11754.1"/>
    <property type="molecule type" value="Genomic_DNA"/>
</dbReference>
<feature type="region of interest" description="Disordered" evidence="1">
    <location>
        <begin position="34"/>
        <end position="82"/>
    </location>
</feature>
<evidence type="ECO:0000313" key="2">
    <source>
        <dbReference type="EMBL" id="EGW11754.1"/>
    </source>
</evidence>
<feature type="region of interest" description="Disordered" evidence="1">
    <location>
        <begin position="157"/>
        <end position="218"/>
    </location>
</feature>
<dbReference type="AlphaFoldDB" id="G3IE20"/>
<sequence length="243" mass="25987">MDLSTSSMGIQAGARPMLPIKTKAAYKLYPASILSGKGNKRGKRALQKKSTKKDLKEVTPPVPAAEEEFTPLVPATEDVTPPVPVAEEFTPLVQAAKDDTPPVLEVEECTPPVPATKEVTPPAPVDEEVTPPVPAMEEVTPLVPASEEVTAPVLVKNGATPQGPMINRESPSISEEPQLLEELTEKSSEEEANAEASATGLEAAREGFGSHNDLGHKRWLHDETASLGGYMRREDLGLTWVKG</sequence>
<feature type="region of interest" description="Disordered" evidence="1">
    <location>
        <begin position="96"/>
        <end position="132"/>
    </location>
</feature>
<accession>G3IE20</accession>
<dbReference type="PaxDb" id="10029-XP_007627496.1"/>
<feature type="compositionally biased region" description="Basic residues" evidence="1">
    <location>
        <begin position="38"/>
        <end position="51"/>
    </location>
</feature>
<proteinExistence type="predicted"/>
<name>G3IE20_CRIGR</name>
<protein>
    <submittedName>
        <fullName evidence="2">Uncharacterized protein</fullName>
    </submittedName>
</protein>
<evidence type="ECO:0000313" key="3">
    <source>
        <dbReference type="Proteomes" id="UP000001075"/>
    </source>
</evidence>
<dbReference type="Proteomes" id="UP000001075">
    <property type="component" value="Unassembled WGS sequence"/>
</dbReference>
<reference evidence="3" key="1">
    <citation type="journal article" date="2011" name="Nat. Biotechnol.">
        <title>The genomic sequence of the Chinese hamster ovary (CHO)-K1 cell line.</title>
        <authorList>
            <person name="Xu X."/>
            <person name="Nagarajan H."/>
            <person name="Lewis N.E."/>
            <person name="Pan S."/>
            <person name="Cai Z."/>
            <person name="Liu X."/>
            <person name="Chen W."/>
            <person name="Xie M."/>
            <person name="Wang W."/>
            <person name="Hammond S."/>
            <person name="Andersen M.R."/>
            <person name="Neff N."/>
            <person name="Passarelli B."/>
            <person name="Koh W."/>
            <person name="Fan H.C."/>
            <person name="Wang J."/>
            <person name="Gui Y."/>
            <person name="Lee K.H."/>
            <person name="Betenbaugh M.J."/>
            <person name="Quake S.R."/>
            <person name="Famili I."/>
            <person name="Palsson B.O."/>
            <person name="Wang J."/>
        </authorList>
    </citation>
    <scope>NUCLEOTIDE SEQUENCE [LARGE SCALE GENOMIC DNA]</scope>
    <source>
        <strain evidence="3">CHO K1 cell line</strain>
    </source>
</reference>